<dbReference type="PROSITE" id="PS51257">
    <property type="entry name" value="PROKAR_LIPOPROTEIN"/>
    <property type="match status" value="1"/>
</dbReference>
<evidence type="ECO:0000313" key="3">
    <source>
        <dbReference type="EMBL" id="GAJ29325.1"/>
    </source>
</evidence>
<sequence>MYRPSGIFRVLSAPGCIAGSLLLAGCVAPKGVTQTPIAAVKASSSPEAPQSLTLPPGYLPVLRQGRYTLVELSPGIGQRDLTRQIVDARIPLTVDTTVGDALNYVLLRSGYRLCTKGDAAPLYVLPLPAAHMRLGPMTLREALLTLAGPAWELSIDDASRTACFSRHVEPVPPDLSAPPVTSPPPPARSKKPASPLDLHPAEENLP</sequence>
<dbReference type="Proteomes" id="UP000019760">
    <property type="component" value="Unassembled WGS sequence"/>
</dbReference>
<feature type="region of interest" description="Disordered" evidence="1">
    <location>
        <begin position="168"/>
        <end position="206"/>
    </location>
</feature>
<name>A0A023D6F5_ACIMT</name>
<reference evidence="4" key="1">
    <citation type="journal article" date="2014" name="FEMS Microbiol. Lett.">
        <title>Draft Genomic DNA Sequence of the Facultatively Methylotrophic Bacterium Acidomonas methanolica type strain MB58.</title>
        <authorList>
            <person name="Higashiura N."/>
            <person name="Hadano H."/>
            <person name="Hirakawa H."/>
            <person name="Matsutani M."/>
            <person name="Takabe S."/>
            <person name="Matsushita K."/>
            <person name="Azuma Y."/>
        </authorList>
    </citation>
    <scope>NUCLEOTIDE SEQUENCE [LARGE SCALE GENOMIC DNA]</scope>
    <source>
        <strain evidence="4">MB58</strain>
    </source>
</reference>
<dbReference type="OrthoDB" id="8527469at2"/>
<evidence type="ECO:0000313" key="4">
    <source>
        <dbReference type="Proteomes" id="UP000019760"/>
    </source>
</evidence>
<feature type="chain" id="PRO_5030001414" description="Pilus assembly protein PilL" evidence="2">
    <location>
        <begin position="19"/>
        <end position="206"/>
    </location>
</feature>
<protein>
    <recommendedName>
        <fullName evidence="5">Pilus assembly protein PilL</fullName>
    </recommendedName>
</protein>
<feature type="signal peptide" evidence="2">
    <location>
        <begin position="1"/>
        <end position="18"/>
    </location>
</feature>
<proteinExistence type="predicted"/>
<accession>A0A023D6F5</accession>
<evidence type="ECO:0000256" key="1">
    <source>
        <dbReference type="SAM" id="MobiDB-lite"/>
    </source>
</evidence>
<reference evidence="3 4" key="2">
    <citation type="journal article" date="2014" name="FEMS Microbiol. Lett.">
        <title>Draft genomic DNA sequence of the facultatively methylotrophic bacterium Acidomonas methanolica type strain MB58.</title>
        <authorList>
            <person name="Higashiura N."/>
            <person name="Hadano H."/>
            <person name="Hirakawa H."/>
            <person name="Matsutani M."/>
            <person name="Takabe S."/>
            <person name="Matsushita K."/>
            <person name="Azuma Y."/>
        </authorList>
    </citation>
    <scope>NUCLEOTIDE SEQUENCE [LARGE SCALE GENOMIC DNA]</scope>
    <source>
        <strain evidence="3 4">MB58</strain>
    </source>
</reference>
<dbReference type="EMBL" id="BAND01000059">
    <property type="protein sequence ID" value="GAJ29325.1"/>
    <property type="molecule type" value="Genomic_DNA"/>
</dbReference>
<dbReference type="NCBIfam" id="TIGR03748">
    <property type="entry name" value="conj_PilL"/>
    <property type="match status" value="1"/>
</dbReference>
<comment type="caution">
    <text evidence="3">The sequence shown here is derived from an EMBL/GenBank/DDBJ whole genome shotgun (WGS) entry which is preliminary data.</text>
</comment>
<dbReference type="RefSeq" id="WP_042059109.1">
    <property type="nucleotide sequence ID" value="NZ_BAND01000059.1"/>
</dbReference>
<keyword evidence="4" id="KW-1185">Reference proteome</keyword>
<keyword evidence="2" id="KW-0732">Signal</keyword>
<feature type="compositionally biased region" description="Pro residues" evidence="1">
    <location>
        <begin position="170"/>
        <end position="187"/>
    </location>
</feature>
<evidence type="ECO:0008006" key="5">
    <source>
        <dbReference type="Google" id="ProtNLM"/>
    </source>
</evidence>
<dbReference type="InterPro" id="IPR022260">
    <property type="entry name" value="Integr_conj_element_PilL"/>
</dbReference>
<evidence type="ECO:0000256" key="2">
    <source>
        <dbReference type="SAM" id="SignalP"/>
    </source>
</evidence>
<organism evidence="3 4">
    <name type="scientific">Acidomonas methanolica NBRC 104435</name>
    <dbReference type="NCBI Taxonomy" id="1231351"/>
    <lineage>
        <taxon>Bacteria</taxon>
        <taxon>Pseudomonadati</taxon>
        <taxon>Pseudomonadota</taxon>
        <taxon>Alphaproteobacteria</taxon>
        <taxon>Acetobacterales</taxon>
        <taxon>Acetobacteraceae</taxon>
        <taxon>Acidomonas</taxon>
    </lineage>
</organism>
<gene>
    <name evidence="3" type="ORF">Amme_059_044</name>
</gene>
<dbReference type="AlphaFoldDB" id="A0A023D6F5"/>